<reference evidence="2" key="1">
    <citation type="submission" date="2023-03" db="EMBL/GenBank/DDBJ databases">
        <title>Chromosome-scale reference genome and RAD-based genetic map of yellow starthistle (Centaurea solstitialis) reveal putative structural variation and QTLs associated with invader traits.</title>
        <authorList>
            <person name="Reatini B."/>
            <person name="Cang F.A."/>
            <person name="Jiang Q."/>
            <person name="Mckibben M.T.W."/>
            <person name="Barker M.S."/>
            <person name="Rieseberg L.H."/>
            <person name="Dlugosch K.M."/>
        </authorList>
    </citation>
    <scope>NUCLEOTIDE SEQUENCE</scope>
    <source>
        <strain evidence="2">CAN-66</strain>
        <tissue evidence="2">Leaf</tissue>
    </source>
</reference>
<dbReference type="AlphaFoldDB" id="A0AA38T8E8"/>
<dbReference type="PANTHER" id="PTHR47150:SF4">
    <property type="entry name" value="HARBINGER TRANSPOSASE-DERIVED PROTEIN-RELATED"/>
    <property type="match status" value="1"/>
</dbReference>
<keyword evidence="3" id="KW-1185">Reference proteome</keyword>
<dbReference type="PANTHER" id="PTHR47150">
    <property type="entry name" value="OS12G0169200 PROTEIN"/>
    <property type="match status" value="1"/>
</dbReference>
<accession>A0AA38T8E8</accession>
<name>A0AA38T8E8_9ASTR</name>
<sequence>MSSSESSWEDASESEVDKHFRLSVAVAREAVRLVLGNEIEGTSNPRPRRSNKERGGVKGLSPLQKCTSAIRQLAYESAADSIDEYLRMSETTSRECLDSFCQGIIHLYRQKYLRKPTVNDVQAFYALHDGRHGLPSMLSSIDCMHWYRKNCPVT</sequence>
<feature type="region of interest" description="Disordered" evidence="1">
    <location>
        <begin position="39"/>
        <end position="60"/>
    </location>
</feature>
<evidence type="ECO:0000313" key="3">
    <source>
        <dbReference type="Proteomes" id="UP001172457"/>
    </source>
</evidence>
<comment type="caution">
    <text evidence="2">The sequence shown here is derived from an EMBL/GenBank/DDBJ whole genome shotgun (WGS) entry which is preliminary data.</text>
</comment>
<dbReference type="EMBL" id="JARYMX010000005">
    <property type="protein sequence ID" value="KAJ9546702.1"/>
    <property type="molecule type" value="Genomic_DNA"/>
</dbReference>
<dbReference type="Proteomes" id="UP001172457">
    <property type="component" value="Chromosome 5"/>
</dbReference>
<organism evidence="2 3">
    <name type="scientific">Centaurea solstitialis</name>
    <name type="common">yellow star-thistle</name>
    <dbReference type="NCBI Taxonomy" id="347529"/>
    <lineage>
        <taxon>Eukaryota</taxon>
        <taxon>Viridiplantae</taxon>
        <taxon>Streptophyta</taxon>
        <taxon>Embryophyta</taxon>
        <taxon>Tracheophyta</taxon>
        <taxon>Spermatophyta</taxon>
        <taxon>Magnoliopsida</taxon>
        <taxon>eudicotyledons</taxon>
        <taxon>Gunneridae</taxon>
        <taxon>Pentapetalae</taxon>
        <taxon>asterids</taxon>
        <taxon>campanulids</taxon>
        <taxon>Asterales</taxon>
        <taxon>Asteraceae</taxon>
        <taxon>Carduoideae</taxon>
        <taxon>Cardueae</taxon>
        <taxon>Centaureinae</taxon>
        <taxon>Centaurea</taxon>
    </lineage>
</organism>
<dbReference type="InterPro" id="IPR006912">
    <property type="entry name" value="Harbinger_derived_prot"/>
</dbReference>
<evidence type="ECO:0000256" key="1">
    <source>
        <dbReference type="SAM" id="MobiDB-lite"/>
    </source>
</evidence>
<dbReference type="Pfam" id="PF04827">
    <property type="entry name" value="Plant_tran"/>
    <property type="match status" value="1"/>
</dbReference>
<protein>
    <submittedName>
        <fullName evidence="2">Uncharacterized protein</fullName>
    </submittedName>
</protein>
<gene>
    <name evidence="2" type="ORF">OSB04_019245</name>
</gene>
<evidence type="ECO:0000313" key="2">
    <source>
        <dbReference type="EMBL" id="KAJ9546702.1"/>
    </source>
</evidence>
<proteinExistence type="predicted"/>